<accession>A0A0L0CNR3</accession>
<keyword evidence="1" id="KW-0812">Transmembrane</keyword>
<evidence type="ECO:0000313" key="2">
    <source>
        <dbReference type="EMBL" id="KNC33896.1"/>
    </source>
</evidence>
<organism evidence="2 3">
    <name type="scientific">Lucilia cuprina</name>
    <name type="common">Green bottle fly</name>
    <name type="synonym">Australian sheep blowfly</name>
    <dbReference type="NCBI Taxonomy" id="7375"/>
    <lineage>
        <taxon>Eukaryota</taxon>
        <taxon>Metazoa</taxon>
        <taxon>Ecdysozoa</taxon>
        <taxon>Arthropoda</taxon>
        <taxon>Hexapoda</taxon>
        <taxon>Insecta</taxon>
        <taxon>Pterygota</taxon>
        <taxon>Neoptera</taxon>
        <taxon>Endopterygota</taxon>
        <taxon>Diptera</taxon>
        <taxon>Brachycera</taxon>
        <taxon>Muscomorpha</taxon>
        <taxon>Oestroidea</taxon>
        <taxon>Calliphoridae</taxon>
        <taxon>Luciliinae</taxon>
        <taxon>Lucilia</taxon>
    </lineage>
</organism>
<dbReference type="EMBL" id="JRES01000135">
    <property type="protein sequence ID" value="KNC33896.1"/>
    <property type="molecule type" value="Genomic_DNA"/>
</dbReference>
<keyword evidence="1" id="KW-1133">Transmembrane helix</keyword>
<dbReference type="AlphaFoldDB" id="A0A0L0CNR3"/>
<feature type="transmembrane region" description="Helical" evidence="1">
    <location>
        <begin position="136"/>
        <end position="165"/>
    </location>
</feature>
<keyword evidence="1" id="KW-0472">Membrane</keyword>
<sequence>MTNVEYLAVSHQLSLVLTWPSLMMALAVRQDSLHMCTCLDVRALFWFRFSRVWSDLYNKESSITGSPLTGTRPSKFRLFLLFAAQRTPCAHPPHQSNKGLILLYLKGCRHWPLSCLVKSFPDLCIPVASSTTRLEVLICLVAVTLALVAIISVVSTWCFGSLYLFTGMKENTVAPLETAMLQSMSQTHIGFWFNPEHSN</sequence>
<name>A0A0L0CNR3_LUCCU</name>
<gene>
    <name evidence="2" type="ORF">FF38_12045</name>
</gene>
<comment type="caution">
    <text evidence="2">The sequence shown here is derived from an EMBL/GenBank/DDBJ whole genome shotgun (WGS) entry which is preliminary data.</text>
</comment>
<keyword evidence="3" id="KW-1185">Reference proteome</keyword>
<evidence type="ECO:0000256" key="1">
    <source>
        <dbReference type="SAM" id="Phobius"/>
    </source>
</evidence>
<proteinExistence type="predicted"/>
<evidence type="ECO:0000313" key="3">
    <source>
        <dbReference type="Proteomes" id="UP000037069"/>
    </source>
</evidence>
<dbReference type="Proteomes" id="UP000037069">
    <property type="component" value="Unassembled WGS sequence"/>
</dbReference>
<protein>
    <submittedName>
        <fullName evidence="2">Uncharacterized protein</fullName>
    </submittedName>
</protein>
<reference evidence="2 3" key="1">
    <citation type="journal article" date="2015" name="Nat. Commun.">
        <title>Lucilia cuprina genome unlocks parasitic fly biology to underpin future interventions.</title>
        <authorList>
            <person name="Anstead C.A."/>
            <person name="Korhonen P.K."/>
            <person name="Young N.D."/>
            <person name="Hall R.S."/>
            <person name="Jex A.R."/>
            <person name="Murali S.C."/>
            <person name="Hughes D.S."/>
            <person name="Lee S.F."/>
            <person name="Perry T."/>
            <person name="Stroehlein A.J."/>
            <person name="Ansell B.R."/>
            <person name="Breugelmans B."/>
            <person name="Hofmann A."/>
            <person name="Qu J."/>
            <person name="Dugan S."/>
            <person name="Lee S.L."/>
            <person name="Chao H."/>
            <person name="Dinh H."/>
            <person name="Han Y."/>
            <person name="Doddapaneni H.V."/>
            <person name="Worley K.C."/>
            <person name="Muzny D.M."/>
            <person name="Ioannidis P."/>
            <person name="Waterhouse R.M."/>
            <person name="Zdobnov E.M."/>
            <person name="James P.J."/>
            <person name="Bagnall N.H."/>
            <person name="Kotze A.C."/>
            <person name="Gibbs R.A."/>
            <person name="Richards S."/>
            <person name="Batterham P."/>
            <person name="Gasser R.B."/>
        </authorList>
    </citation>
    <scope>NUCLEOTIDE SEQUENCE [LARGE SCALE GENOMIC DNA]</scope>
    <source>
        <strain evidence="2 3">LS</strain>
        <tissue evidence="2">Full body</tissue>
    </source>
</reference>